<evidence type="ECO:0000256" key="6">
    <source>
        <dbReference type="SAM" id="Coils"/>
    </source>
</evidence>
<evidence type="ECO:0000256" key="3">
    <source>
        <dbReference type="ARBA" id="ARBA00022490"/>
    </source>
</evidence>
<keyword evidence="4 6" id="KW-0175">Coiled coil</keyword>
<dbReference type="EMBL" id="EAAA01000422">
    <property type="status" value="NOT_ANNOTATED_CDS"/>
    <property type="molecule type" value="Genomic_DNA"/>
</dbReference>
<dbReference type="KEGG" id="cin:100182182"/>
<comment type="similarity">
    <text evidence="2">Belongs to the TACC family.</text>
</comment>
<dbReference type="InterPro" id="IPR007707">
    <property type="entry name" value="TACC_C"/>
</dbReference>
<dbReference type="Ensembl" id="ENSCINT00000009743.2">
    <property type="protein sequence ID" value="ENSCINP00000009743.2"/>
    <property type="gene ID" value="ENSCING00000012387.1"/>
</dbReference>
<reference evidence="8" key="3">
    <citation type="submission" date="2025-08" db="UniProtKB">
        <authorList>
            <consortium name="Ensembl"/>
        </authorList>
    </citation>
    <scope>IDENTIFICATION</scope>
</reference>
<keyword evidence="5" id="KW-0206">Cytoskeleton</keyword>
<feature type="domain" description="Transforming acidic coiled-coil-containing protein C-terminal" evidence="7">
    <location>
        <begin position="7"/>
        <end position="197"/>
    </location>
</feature>
<dbReference type="Proteomes" id="UP000008144">
    <property type="component" value="Chromosome 1"/>
</dbReference>
<comment type="subcellular location">
    <subcellularLocation>
        <location evidence="1">Cytoplasm</location>
        <location evidence="1">Cytoskeleton</location>
    </subcellularLocation>
</comment>
<sequence length="201" mass="23452">MIFEYDKEDTDDTFDRLDALKLEIEKKGKLIEKSKATHQELVDELQQRLVSYELQVTRILEIQDEKTKGNEVLSKLSETMNVIDAQTTKVIEHYKRLKDISSTYDTNKVTLKKAIAYVKSLDEETKQKTEATIKNLKTNIANSKEEITLRQKQNKAKLQSLQMQLKMTQSKKRSLKVELDQTKHQNTELVKICDDLIPHQK</sequence>
<dbReference type="AlphaFoldDB" id="F6QN62"/>
<dbReference type="HOGENOM" id="CLU_1359996_0_0_1"/>
<accession>A0A1W2WAN9</accession>
<reference evidence="9" key="1">
    <citation type="journal article" date="2002" name="Science">
        <title>The draft genome of Ciona intestinalis: insights into chordate and vertebrate origins.</title>
        <authorList>
            <person name="Dehal P."/>
            <person name="Satou Y."/>
            <person name="Campbell R.K."/>
            <person name="Chapman J."/>
            <person name="Degnan B."/>
            <person name="De Tomaso A."/>
            <person name="Davidson B."/>
            <person name="Di Gregorio A."/>
            <person name="Gelpke M."/>
            <person name="Goodstein D.M."/>
            <person name="Harafuji N."/>
            <person name="Hastings K.E."/>
            <person name="Ho I."/>
            <person name="Hotta K."/>
            <person name="Huang W."/>
            <person name="Kawashima T."/>
            <person name="Lemaire P."/>
            <person name="Martinez D."/>
            <person name="Meinertzhagen I.A."/>
            <person name="Necula S."/>
            <person name="Nonaka M."/>
            <person name="Putnam N."/>
            <person name="Rash S."/>
            <person name="Saiga H."/>
            <person name="Satake M."/>
            <person name="Terry A."/>
            <person name="Yamada L."/>
            <person name="Wang H.G."/>
            <person name="Awazu S."/>
            <person name="Azumi K."/>
            <person name="Boore J."/>
            <person name="Branno M."/>
            <person name="Chin-Bow S."/>
            <person name="DeSantis R."/>
            <person name="Doyle S."/>
            <person name="Francino P."/>
            <person name="Keys D.N."/>
            <person name="Haga S."/>
            <person name="Hayashi H."/>
            <person name="Hino K."/>
            <person name="Imai K.S."/>
            <person name="Inaba K."/>
            <person name="Kano S."/>
            <person name="Kobayashi K."/>
            <person name="Kobayashi M."/>
            <person name="Lee B.I."/>
            <person name="Makabe K.W."/>
            <person name="Manohar C."/>
            <person name="Matassi G."/>
            <person name="Medina M."/>
            <person name="Mochizuki Y."/>
            <person name="Mount S."/>
            <person name="Morishita T."/>
            <person name="Miura S."/>
            <person name="Nakayama A."/>
            <person name="Nishizaka S."/>
            <person name="Nomoto H."/>
            <person name="Ohta F."/>
            <person name="Oishi K."/>
            <person name="Rigoutsos I."/>
            <person name="Sano M."/>
            <person name="Sasaki A."/>
            <person name="Sasakura Y."/>
            <person name="Shoguchi E."/>
            <person name="Shin-i T."/>
            <person name="Spagnuolo A."/>
            <person name="Stainier D."/>
            <person name="Suzuki M.M."/>
            <person name="Tassy O."/>
            <person name="Takatori N."/>
            <person name="Tokuoka M."/>
            <person name="Yagi K."/>
            <person name="Yoshizaki F."/>
            <person name="Wada S."/>
            <person name="Zhang C."/>
            <person name="Hyatt P.D."/>
            <person name="Larimer F."/>
            <person name="Detter C."/>
            <person name="Doggett N."/>
            <person name="Glavina T."/>
            <person name="Hawkins T."/>
            <person name="Richardson P."/>
            <person name="Lucas S."/>
            <person name="Kohara Y."/>
            <person name="Levine M."/>
            <person name="Satoh N."/>
            <person name="Rokhsar D.S."/>
        </authorList>
    </citation>
    <scope>NUCLEOTIDE SEQUENCE [LARGE SCALE GENOMIC DNA]</scope>
</reference>
<evidence type="ECO:0000256" key="4">
    <source>
        <dbReference type="ARBA" id="ARBA00023054"/>
    </source>
</evidence>
<dbReference type="Gene3D" id="1.20.5.1700">
    <property type="match status" value="1"/>
</dbReference>
<accession>F6QN62</accession>
<organism evidence="8 9">
    <name type="scientific">Ciona intestinalis</name>
    <name type="common">Transparent sea squirt</name>
    <name type="synonym">Ascidia intestinalis</name>
    <dbReference type="NCBI Taxonomy" id="7719"/>
    <lineage>
        <taxon>Eukaryota</taxon>
        <taxon>Metazoa</taxon>
        <taxon>Chordata</taxon>
        <taxon>Tunicata</taxon>
        <taxon>Ascidiacea</taxon>
        <taxon>Phlebobranchia</taxon>
        <taxon>Cionidae</taxon>
        <taxon>Ciona</taxon>
    </lineage>
</organism>
<evidence type="ECO:0000313" key="9">
    <source>
        <dbReference type="Proteomes" id="UP000008144"/>
    </source>
</evidence>
<evidence type="ECO:0000256" key="1">
    <source>
        <dbReference type="ARBA" id="ARBA00004245"/>
    </source>
</evidence>
<proteinExistence type="inferred from homology"/>
<reference evidence="8" key="2">
    <citation type="journal article" date="2008" name="Genome Biol.">
        <title>Improved genome assembly and evidence-based global gene model set for the chordate Ciona intestinalis: new insight into intron and operon populations.</title>
        <authorList>
            <person name="Satou Y."/>
            <person name="Mineta K."/>
            <person name="Ogasawara M."/>
            <person name="Sasakura Y."/>
            <person name="Shoguchi E."/>
            <person name="Ueno K."/>
            <person name="Yamada L."/>
            <person name="Matsumoto J."/>
            <person name="Wasserscheid J."/>
            <person name="Dewar K."/>
            <person name="Wiley G.B."/>
            <person name="Macmil S.L."/>
            <person name="Roe B.A."/>
            <person name="Zeller R.W."/>
            <person name="Hastings K.E."/>
            <person name="Lemaire P."/>
            <person name="Lindquist E."/>
            <person name="Endo T."/>
            <person name="Hotta K."/>
            <person name="Inaba K."/>
        </authorList>
    </citation>
    <scope>NUCLEOTIDE SEQUENCE [LARGE SCALE GENOMIC DNA]</scope>
    <source>
        <strain evidence="8">wild type</strain>
    </source>
</reference>
<evidence type="ECO:0000256" key="5">
    <source>
        <dbReference type="ARBA" id="ARBA00023212"/>
    </source>
</evidence>
<keyword evidence="9" id="KW-1185">Reference proteome</keyword>
<keyword evidence="3" id="KW-0963">Cytoplasm</keyword>
<dbReference type="GeneID" id="100182182"/>
<feature type="coiled-coil region" evidence="6">
    <location>
        <begin position="35"/>
        <end position="62"/>
    </location>
</feature>
<reference evidence="8" key="4">
    <citation type="submission" date="2025-09" db="UniProtKB">
        <authorList>
            <consortium name="Ensembl"/>
        </authorList>
    </citation>
    <scope>IDENTIFICATION</scope>
</reference>
<evidence type="ECO:0000313" key="8">
    <source>
        <dbReference type="Ensembl" id="ENSCINP00000009743.2"/>
    </source>
</evidence>
<dbReference type="GO" id="GO:0005856">
    <property type="term" value="C:cytoskeleton"/>
    <property type="evidence" value="ECO:0007669"/>
    <property type="project" value="UniProtKB-SubCell"/>
</dbReference>
<gene>
    <name evidence="8" type="primary">LOC100182182</name>
</gene>
<dbReference type="Pfam" id="PF05010">
    <property type="entry name" value="TACC_C"/>
    <property type="match status" value="1"/>
</dbReference>
<dbReference type="OMA" id="KATHQEL"/>
<evidence type="ECO:0000259" key="7">
    <source>
        <dbReference type="Pfam" id="PF05010"/>
    </source>
</evidence>
<protein>
    <submittedName>
        <fullName evidence="8">Coiled-coil domain-containing protein 69-like</fullName>
    </submittedName>
</protein>
<dbReference type="InParanoid" id="F6QN62"/>
<dbReference type="RefSeq" id="XP_002127677.1">
    <property type="nucleotide sequence ID" value="XM_002127641.4"/>
</dbReference>
<evidence type="ECO:0000256" key="2">
    <source>
        <dbReference type="ARBA" id="ARBA00009423"/>
    </source>
</evidence>
<feature type="coiled-coil region" evidence="6">
    <location>
        <begin position="126"/>
        <end position="185"/>
    </location>
</feature>
<name>F6QN62_CIOIN</name>